<dbReference type="PANTHER" id="PTHR34985">
    <property type="entry name" value="SLR0554 PROTEIN"/>
    <property type="match status" value="1"/>
</dbReference>
<dbReference type="EMBL" id="CP012036">
    <property type="protein sequence ID" value="ALF53246.1"/>
    <property type="molecule type" value="Genomic_DNA"/>
</dbReference>
<sequence>MLLSFKSIFTIITMNDYTKTKQIIEQHFAHRLSWHKVNQDVYLDKKLFDIAKFRADVEQEHVSPIEDYLNKCYSNYQDTNYKDLFRHINEQVLHIDPESLEALYLPKTLVAAVKRIYEPGCQHDTVLILYSEQQGLYKTSFFRELASSDWFETKQLTSYNKDELMVCHSKWIIELGECEETIRTSAMAKLKAFITQRSDCFRKPYAATKLK</sequence>
<dbReference type="PANTHER" id="PTHR34985:SF1">
    <property type="entry name" value="SLR0554 PROTEIN"/>
    <property type="match status" value="1"/>
</dbReference>
<protein>
    <recommendedName>
        <fullName evidence="1">Virulence-associated protein E-like domain-containing protein</fullName>
    </recommendedName>
</protein>
<dbReference type="Proteomes" id="UP000062645">
    <property type="component" value="Chromosome"/>
</dbReference>
<reference evidence="2 3" key="2">
    <citation type="journal article" date="2016" name="Genome Announc.">
        <title>Draft Genome Sequence of the N2-Fixing Cyanobacterium Nostoc piscinale CENA21, Isolated from the Brazilian Amazon Floodplain.</title>
        <authorList>
            <person name="Leao T."/>
            <person name="Guimaraes P.I."/>
            <person name="de Melo A.G."/>
            <person name="Ramos R.T."/>
            <person name="Leao P.N."/>
            <person name="Silva A."/>
            <person name="Fiore M.F."/>
            <person name="Schneider M.P."/>
        </authorList>
    </citation>
    <scope>NUCLEOTIDE SEQUENCE [LARGE SCALE GENOMIC DNA]</scope>
    <source>
        <strain evidence="2 3">CENA21</strain>
    </source>
</reference>
<evidence type="ECO:0000313" key="2">
    <source>
        <dbReference type="EMBL" id="ALF53246.1"/>
    </source>
</evidence>
<organism evidence="2 3">
    <name type="scientific">Nostoc piscinale CENA21</name>
    <dbReference type="NCBI Taxonomy" id="224013"/>
    <lineage>
        <taxon>Bacteria</taxon>
        <taxon>Bacillati</taxon>
        <taxon>Cyanobacteriota</taxon>
        <taxon>Cyanophyceae</taxon>
        <taxon>Nostocales</taxon>
        <taxon>Nostocaceae</taxon>
        <taxon>Nostoc</taxon>
    </lineage>
</organism>
<dbReference type="Pfam" id="PF05272">
    <property type="entry name" value="VapE-like_dom"/>
    <property type="match status" value="1"/>
</dbReference>
<dbReference type="PATRIC" id="fig|224013.5.peg.2655"/>
<dbReference type="AlphaFoldDB" id="A0A0M4SWS4"/>
<evidence type="ECO:0000313" key="3">
    <source>
        <dbReference type="Proteomes" id="UP000062645"/>
    </source>
</evidence>
<name>A0A0M4SWS4_9NOSO</name>
<dbReference type="SUPFAM" id="SSF140731">
    <property type="entry name" value="PA2201 C-terminal domain-like"/>
    <property type="match status" value="1"/>
</dbReference>
<dbReference type="InterPro" id="IPR028983">
    <property type="entry name" value="PA2201-like_C"/>
</dbReference>
<evidence type="ECO:0000259" key="1">
    <source>
        <dbReference type="Pfam" id="PF05272"/>
    </source>
</evidence>
<dbReference type="InterPro" id="IPR007936">
    <property type="entry name" value="VapE-like_dom"/>
</dbReference>
<keyword evidence="3" id="KW-1185">Reference proteome</keyword>
<reference evidence="3" key="1">
    <citation type="submission" date="2015-07" db="EMBL/GenBank/DDBJ databases">
        <title>Genome Of Nitrogen-Fixing Cyanobacterium Nostoc piscinale CENA21 From Solimoes/Amazon River Floodplain Sediments And Comparative Genomics To Uncover Biosynthetic Natural Products Potential.</title>
        <authorList>
            <person name="Leao T.F."/>
            <person name="Leao P.N."/>
            <person name="Guimaraes P.I."/>
            <person name="de Melo A.G.C."/>
            <person name="Ramos R.T.J."/>
            <person name="Silva A."/>
            <person name="Fiore M.F."/>
            <person name="Schneider M.P.C."/>
        </authorList>
    </citation>
    <scope>NUCLEOTIDE SEQUENCE [LARGE SCALE GENOMIC DNA]</scope>
    <source>
        <strain evidence="3">CENA21</strain>
    </source>
</reference>
<feature type="domain" description="Virulence-associated protein E-like" evidence="1">
    <location>
        <begin position="82"/>
        <end position="208"/>
    </location>
</feature>
<dbReference type="KEGG" id="npz:ACX27_10975"/>
<proteinExistence type="predicted"/>
<gene>
    <name evidence="2" type="ORF">ACX27_10975</name>
</gene>
<accession>A0A0M4SWS4</accession>